<keyword evidence="4" id="KW-1185">Reference proteome</keyword>
<dbReference type="Pfam" id="PF10442">
    <property type="entry name" value="FIST_C"/>
    <property type="match status" value="1"/>
</dbReference>
<accession>A0A7S4E555</accession>
<sequence>MDDELLWEVILSYVGNGSKAAPTAKILGAAARSRAARPYFLTALKRGAAPVALPARLESAARRIGGFLLRRARERMGKEEEPRPKQEQIPDIKTTVKQLINEIKPPAPPHIAVLFASGGWAGRLADLREALRSVLPASTVLLGGAAPGVLGATQSVVDEVEPRDEHGAISLGLIRLDGGARLSSLYVPPFGDPHAPPQEVVGKLPGPEDGPEHAPRLMLVLSEDQRAAHAALQKVQDNREAWTKAGFPPCAVSGGLLGARNVGMGGALLVDDGDIIRPDLSDDSGAGCLVLSIAGQTRASSAVSRGAAIVGPHVYKAADVSTWRVGICPGHAVTMGKADSLVVKASRYNKEAPFEAVEATHVSPGASLREVQQFVAQGRMPRPLYFGVRPYDGEDEAPTDGYNLLTPQHLDDDGSLALDGDVDEGAWCAWLTLEPDASVSELEAAAEASRVALRLESKSRGARALPLRSGLDETLSVLGGLVFTCSGRGARFHNLKPNRDSLALRAGRRNLPLVGCFCNGEIGPPPFRERGGGTVAEGEAHVAGFTCSAVVLRLDGAEDAQHPPV</sequence>
<evidence type="ECO:0000313" key="2">
    <source>
        <dbReference type="EMBL" id="CAE0691102.1"/>
    </source>
</evidence>
<dbReference type="InterPro" id="IPR019494">
    <property type="entry name" value="FIST_C"/>
</dbReference>
<reference evidence="2" key="1">
    <citation type="submission" date="2021-01" db="EMBL/GenBank/DDBJ databases">
        <authorList>
            <person name="Corre E."/>
            <person name="Pelletier E."/>
            <person name="Niang G."/>
            <person name="Scheremetjew M."/>
            <person name="Finn R."/>
            <person name="Kale V."/>
            <person name="Holt S."/>
            <person name="Cochrane G."/>
            <person name="Meng A."/>
            <person name="Brown T."/>
            <person name="Cohen L."/>
        </authorList>
    </citation>
    <scope>NUCLEOTIDE SEQUENCE</scope>
    <source>
        <strain evidence="2">CCMP1756</strain>
    </source>
</reference>
<dbReference type="Proteomes" id="UP000789595">
    <property type="component" value="Unassembled WGS sequence"/>
</dbReference>
<dbReference type="EMBL" id="HBIW01007759">
    <property type="protein sequence ID" value="CAE0691102.1"/>
    <property type="molecule type" value="Transcribed_RNA"/>
</dbReference>
<protein>
    <recommendedName>
        <fullName evidence="1">FIST C-domain domain-containing protein</fullName>
    </recommendedName>
</protein>
<dbReference type="SMART" id="SM01204">
    <property type="entry name" value="FIST_C"/>
    <property type="match status" value="1"/>
</dbReference>
<name>A0A7S4E555_9STRA</name>
<dbReference type="PANTHER" id="PTHR14939:SF5">
    <property type="entry name" value="F-BOX ONLY PROTEIN 22"/>
    <property type="match status" value="1"/>
</dbReference>
<organism evidence="2">
    <name type="scientific">Pelagomonas calceolata</name>
    <dbReference type="NCBI Taxonomy" id="35677"/>
    <lineage>
        <taxon>Eukaryota</taxon>
        <taxon>Sar</taxon>
        <taxon>Stramenopiles</taxon>
        <taxon>Ochrophyta</taxon>
        <taxon>Pelagophyceae</taxon>
        <taxon>Pelagomonadales</taxon>
        <taxon>Pelagomonadaceae</taxon>
        <taxon>Pelagomonas</taxon>
    </lineage>
</organism>
<evidence type="ECO:0000313" key="4">
    <source>
        <dbReference type="Proteomes" id="UP000789595"/>
    </source>
</evidence>
<dbReference type="AlphaFoldDB" id="A0A7S4E555"/>
<dbReference type="EMBL" id="CAKKNE010000002">
    <property type="protein sequence ID" value="CAH0369940.1"/>
    <property type="molecule type" value="Genomic_DNA"/>
</dbReference>
<feature type="domain" description="FIST C-domain" evidence="1">
    <location>
        <begin position="367"/>
        <end position="525"/>
    </location>
</feature>
<gene>
    <name evidence="2" type="ORF">PCAL00307_LOCUS6538</name>
    <name evidence="3" type="ORF">PECAL_2P30850</name>
</gene>
<dbReference type="GO" id="GO:0032436">
    <property type="term" value="P:positive regulation of proteasomal ubiquitin-dependent protein catabolic process"/>
    <property type="evidence" value="ECO:0007669"/>
    <property type="project" value="TreeGrafter"/>
</dbReference>
<dbReference type="PANTHER" id="PTHR14939">
    <property type="entry name" value="F-BOX ONLY PROTEIN 22"/>
    <property type="match status" value="1"/>
</dbReference>
<evidence type="ECO:0000313" key="3">
    <source>
        <dbReference type="EMBL" id="CAH0369940.1"/>
    </source>
</evidence>
<reference evidence="3" key="2">
    <citation type="submission" date="2021-11" db="EMBL/GenBank/DDBJ databases">
        <authorList>
            <consortium name="Genoscope - CEA"/>
            <person name="William W."/>
        </authorList>
    </citation>
    <scope>NUCLEOTIDE SEQUENCE</scope>
</reference>
<proteinExistence type="predicted"/>
<dbReference type="OrthoDB" id="199913at2759"/>
<evidence type="ECO:0000259" key="1">
    <source>
        <dbReference type="SMART" id="SM01204"/>
    </source>
</evidence>
<dbReference type="GO" id="GO:0000209">
    <property type="term" value="P:protein polyubiquitination"/>
    <property type="evidence" value="ECO:0007669"/>
    <property type="project" value="TreeGrafter"/>
</dbReference>